<evidence type="ECO:0000256" key="4">
    <source>
        <dbReference type="ARBA" id="ARBA00023065"/>
    </source>
</evidence>
<dbReference type="Gene3D" id="2.40.30.170">
    <property type="match status" value="1"/>
</dbReference>
<evidence type="ECO:0000313" key="11">
    <source>
        <dbReference type="Proteomes" id="UP000032430"/>
    </source>
</evidence>
<dbReference type="InterPro" id="IPR058791">
    <property type="entry name" value="3HB_CusB"/>
</dbReference>
<organism evidence="10 11">
    <name type="scientific">Legionella fallonii LLAP-10</name>
    <dbReference type="NCBI Taxonomy" id="1212491"/>
    <lineage>
        <taxon>Bacteria</taxon>
        <taxon>Pseudomonadati</taxon>
        <taxon>Pseudomonadota</taxon>
        <taxon>Gammaproteobacteria</taxon>
        <taxon>Legionellales</taxon>
        <taxon>Legionellaceae</taxon>
        <taxon>Legionella</taxon>
    </lineage>
</organism>
<dbReference type="PANTHER" id="PTHR30097">
    <property type="entry name" value="CATION EFFLUX SYSTEM PROTEIN CUSB"/>
    <property type="match status" value="1"/>
</dbReference>
<keyword evidence="3" id="KW-0732">Signal</keyword>
<evidence type="ECO:0000259" key="5">
    <source>
        <dbReference type="Pfam" id="PF19335"/>
    </source>
</evidence>
<dbReference type="GO" id="GO:0030288">
    <property type="term" value="C:outer membrane-bounded periplasmic space"/>
    <property type="evidence" value="ECO:0007669"/>
    <property type="project" value="TreeGrafter"/>
</dbReference>
<sequence length="414" mass="46063">MKLKIVALLIVLLAVIFLVKKCAFPTEKTTNQEHANNEKGKPMYWIDPMNPMIRYNKPGLSSMGTKLVPVYSDNEGATTNGKITVRIAPEIVDNLGVRTAPVRKGTLVRKIDTVGYVTSNENLISNINAYVDGWIRNLVVKTTEAPVTQGQLLMQLYSRTLVNAEEEYLIALETKESTLIDASQQKLISLGMAETQIQQLKKTRKASQLVDIFSPQNGIVATLNVREGMRITPEMKMMSIIDLSTIWIIVEVFEQQASWLKVGQLAEAQFPAFPGKAWKGRIDYVYPQLNLKTRTLKVRLRFDNPDNHLKPNMYALVTLSLTPLEQVLSIPKEAIIQTGEGAHVIVALSEGRFQVQPVVTGIESGDRIEILSGLKKGDCVVSSGEFLIDSEASLKASLQRMNDKQSKKGKMNAH</sequence>
<feature type="domain" description="CusB-like barrel-sandwich hybrid" evidence="7">
    <location>
        <begin position="125"/>
        <end position="240"/>
    </location>
</feature>
<comment type="similarity">
    <text evidence="1">Belongs to the membrane fusion protein (MFP) (TC 8.A.1) family.</text>
</comment>
<feature type="domain" description="Heavy metal binding" evidence="5">
    <location>
        <begin position="44"/>
        <end position="70"/>
    </location>
</feature>
<dbReference type="Gene3D" id="6.10.140.730">
    <property type="match status" value="1"/>
</dbReference>
<dbReference type="InterPro" id="IPR058649">
    <property type="entry name" value="CzcB_C"/>
</dbReference>
<gene>
    <name evidence="10" type="ORF">LFA_pA0051</name>
</gene>
<name>A0A098G9K0_9GAMM</name>
<dbReference type="GO" id="GO:0015679">
    <property type="term" value="P:plasma membrane copper ion transport"/>
    <property type="evidence" value="ECO:0007669"/>
    <property type="project" value="TreeGrafter"/>
</dbReference>
<keyword evidence="10" id="KW-0614">Plasmid</keyword>
<dbReference type="InterPro" id="IPR058790">
    <property type="entry name" value="BSH_CusB"/>
</dbReference>
<evidence type="ECO:0000259" key="6">
    <source>
        <dbReference type="Pfam" id="PF25869"/>
    </source>
</evidence>
<dbReference type="Pfam" id="PF25954">
    <property type="entry name" value="Beta-barrel_RND_2"/>
    <property type="match status" value="1"/>
</dbReference>
<dbReference type="InterPro" id="IPR058792">
    <property type="entry name" value="Beta-barrel_RND_2"/>
</dbReference>
<dbReference type="EMBL" id="LN614828">
    <property type="protein sequence ID" value="CEG59159.1"/>
    <property type="molecule type" value="Genomic_DNA"/>
</dbReference>
<proteinExistence type="inferred from homology"/>
<dbReference type="GO" id="GO:0016020">
    <property type="term" value="C:membrane"/>
    <property type="evidence" value="ECO:0007669"/>
    <property type="project" value="InterPro"/>
</dbReference>
<dbReference type="GO" id="GO:0046914">
    <property type="term" value="F:transition metal ion binding"/>
    <property type="evidence" value="ECO:0007669"/>
    <property type="project" value="TreeGrafter"/>
</dbReference>
<dbReference type="InterPro" id="IPR051909">
    <property type="entry name" value="MFP_Cation_Efflux"/>
</dbReference>
<feature type="domain" description="CzcB-like C-terminal circularly permuted SH3-like" evidence="9">
    <location>
        <begin position="329"/>
        <end position="388"/>
    </location>
</feature>
<dbReference type="NCBIfam" id="TIGR01730">
    <property type="entry name" value="RND_mfp"/>
    <property type="match status" value="1"/>
</dbReference>
<dbReference type="Proteomes" id="UP000032430">
    <property type="component" value="Plasmid II"/>
</dbReference>
<protein>
    <submittedName>
        <fullName evidence="10">Uncharacterized protein</fullName>
    </submittedName>
</protein>
<dbReference type="HOGENOM" id="CLU_018816_13_1_6"/>
<evidence type="ECO:0000256" key="1">
    <source>
        <dbReference type="ARBA" id="ARBA00009477"/>
    </source>
</evidence>
<dbReference type="PANTHER" id="PTHR30097:SF15">
    <property type="entry name" value="CATION EFFLUX SYSTEM PROTEIN CUSB"/>
    <property type="match status" value="1"/>
</dbReference>
<dbReference type="Pfam" id="PF19335">
    <property type="entry name" value="HMBD"/>
    <property type="match status" value="1"/>
</dbReference>
<feature type="domain" description="CusB-like beta-barrel" evidence="8">
    <location>
        <begin position="245"/>
        <end position="320"/>
    </location>
</feature>
<evidence type="ECO:0000313" key="10">
    <source>
        <dbReference type="EMBL" id="CEG59159.1"/>
    </source>
</evidence>
<evidence type="ECO:0000259" key="8">
    <source>
        <dbReference type="Pfam" id="PF25954"/>
    </source>
</evidence>
<dbReference type="GO" id="GO:0022857">
    <property type="term" value="F:transmembrane transporter activity"/>
    <property type="evidence" value="ECO:0007669"/>
    <property type="project" value="InterPro"/>
</dbReference>
<dbReference type="AlphaFoldDB" id="A0A098G9K0"/>
<dbReference type="OrthoDB" id="9806939at2"/>
<feature type="domain" description="CusB-like three alpha-helical bundle" evidence="6">
    <location>
        <begin position="161"/>
        <end position="207"/>
    </location>
</feature>
<dbReference type="Gene3D" id="2.40.50.100">
    <property type="match status" value="1"/>
</dbReference>
<reference evidence="11" key="1">
    <citation type="submission" date="2014-09" db="EMBL/GenBank/DDBJ databases">
        <authorList>
            <person name="Gomez-Valero L."/>
        </authorList>
    </citation>
    <scope>NUCLEOTIDE SEQUENCE [LARGE SCALE GENOMIC DNA]</scope>
    <source>
        <strain evidence="11">ATCC700992</strain>
        <plasmid evidence="11">LLAP10_pA</plasmid>
    </source>
</reference>
<dbReference type="Pfam" id="PF25919">
    <property type="entry name" value="BSH_CusB"/>
    <property type="match status" value="1"/>
</dbReference>
<dbReference type="Pfam" id="PF25869">
    <property type="entry name" value="3HB_CusB"/>
    <property type="match status" value="1"/>
</dbReference>
<dbReference type="Pfam" id="PF25975">
    <property type="entry name" value="CzcB_C"/>
    <property type="match status" value="1"/>
</dbReference>
<geneLocation type="plasmid" evidence="11">
    <name>LLAP10_pA</name>
</geneLocation>
<dbReference type="KEGG" id="lfa:LFA_pA0051"/>
<keyword evidence="2" id="KW-0813">Transport</keyword>
<evidence type="ECO:0000256" key="2">
    <source>
        <dbReference type="ARBA" id="ARBA00022448"/>
    </source>
</evidence>
<dbReference type="GO" id="GO:0060003">
    <property type="term" value="P:copper ion export"/>
    <property type="evidence" value="ECO:0007669"/>
    <property type="project" value="TreeGrafter"/>
</dbReference>
<evidence type="ECO:0000259" key="9">
    <source>
        <dbReference type="Pfam" id="PF25975"/>
    </source>
</evidence>
<dbReference type="FunFam" id="2.40.420.20:FF:000003">
    <property type="entry name" value="Cation efflux system protein cusB"/>
    <property type="match status" value="1"/>
</dbReference>
<evidence type="ECO:0000259" key="7">
    <source>
        <dbReference type="Pfam" id="PF25919"/>
    </source>
</evidence>
<accession>A0A098G9K0</accession>
<keyword evidence="4" id="KW-0406">Ion transport</keyword>
<dbReference type="SUPFAM" id="SSF111369">
    <property type="entry name" value="HlyD-like secretion proteins"/>
    <property type="match status" value="1"/>
</dbReference>
<dbReference type="InterPro" id="IPR006143">
    <property type="entry name" value="RND_pump_MFP"/>
</dbReference>
<dbReference type="InterPro" id="IPR045800">
    <property type="entry name" value="HMBD"/>
</dbReference>
<dbReference type="RefSeq" id="WP_045097769.1">
    <property type="nucleotide sequence ID" value="NZ_LN614828.1"/>
</dbReference>
<dbReference type="Gene3D" id="2.40.420.20">
    <property type="match status" value="1"/>
</dbReference>
<keyword evidence="11" id="KW-1185">Reference proteome</keyword>
<dbReference type="FunFam" id="2.40.30.170:FF:000010">
    <property type="entry name" value="Efflux RND transporter periplasmic adaptor subunit"/>
    <property type="match status" value="1"/>
</dbReference>
<evidence type="ECO:0000256" key="3">
    <source>
        <dbReference type="ARBA" id="ARBA00022729"/>
    </source>
</evidence>